<gene>
    <name evidence="2" type="ORF">FG385_11690</name>
</gene>
<protein>
    <submittedName>
        <fullName evidence="2">DUF262 domain-containing protein</fullName>
    </submittedName>
</protein>
<dbReference type="RefSeq" id="WP_139096701.1">
    <property type="nucleotide sequence ID" value="NZ_VDFW01000008.1"/>
</dbReference>
<dbReference type="Pfam" id="PF03235">
    <property type="entry name" value="GmrSD_N"/>
    <property type="match status" value="1"/>
</dbReference>
<organism evidence="2 3">
    <name type="scientific">Amycolatopsis alkalitolerans</name>
    <dbReference type="NCBI Taxonomy" id="2547244"/>
    <lineage>
        <taxon>Bacteria</taxon>
        <taxon>Bacillati</taxon>
        <taxon>Actinomycetota</taxon>
        <taxon>Actinomycetes</taxon>
        <taxon>Pseudonocardiales</taxon>
        <taxon>Pseudonocardiaceae</taxon>
        <taxon>Amycolatopsis</taxon>
    </lineage>
</organism>
<dbReference type="OrthoDB" id="9787127at2"/>
<feature type="domain" description="GmrSD restriction endonucleases N-terminal" evidence="1">
    <location>
        <begin position="11"/>
        <end position="96"/>
    </location>
</feature>
<sequence length="522" mass="58111">MTDKPDRIKVRELISRVQRGQFDVLEFQRIFNRDQAWVRDLVDSLVHGIPLGALLLWEPSADAPPPQGRYQNTSDAQWWIVDGQQRVTAILASLGVRPPWFPDGRWVSCGGDKLRVLVGPDSDGHAVITDRRHRNSSVPLARLAFAGNHDFLAILKEAGFPSEGDFMLEVRDLRQRVLDSELLLEWMPGELENAFLAFKRRNSRSTQLALRPDELELAVLASRFGPLLRDYIDPALTDAEAHNLGKAFTRRRMNNAVQRMLPAGQRKLRAAHIDGDVVREAAERLRHTSSLTVRYLHEHGLVHDELLASPAVVDVLLALFDRAEEAAGDLFAVCWLAHVAAGNLFYGRPGIQRKTVDAILRADSYEDLKASIAAEVPAGPPPSVSPKDLVTRTRRSNFGTYGCLFALASATGTTRDPAAPEVRYPDPGLRLRPLCRKPVGGLLAHYAFMTEHTAEIVADNGGWTRDTYEKLRLDEKALTAHCLPVPPEGLGAKEVGVWLREERTPLLARRINAFLADIGPLR</sequence>
<dbReference type="Proteomes" id="UP000305546">
    <property type="component" value="Unassembled WGS sequence"/>
</dbReference>
<proteinExistence type="predicted"/>
<keyword evidence="3" id="KW-1185">Reference proteome</keyword>
<dbReference type="EMBL" id="VDFW01000008">
    <property type="protein sequence ID" value="TNC26412.1"/>
    <property type="molecule type" value="Genomic_DNA"/>
</dbReference>
<evidence type="ECO:0000313" key="2">
    <source>
        <dbReference type="EMBL" id="TNC26412.1"/>
    </source>
</evidence>
<comment type="caution">
    <text evidence="2">The sequence shown here is derived from an EMBL/GenBank/DDBJ whole genome shotgun (WGS) entry which is preliminary data.</text>
</comment>
<name>A0A5C4M183_9PSEU</name>
<dbReference type="AlphaFoldDB" id="A0A5C4M183"/>
<reference evidence="2 3" key="1">
    <citation type="submission" date="2019-06" db="EMBL/GenBank/DDBJ databases">
        <title>Amycolatopsis alkalitolerans sp. nov., isolated from Gastrodia elata Blume.</title>
        <authorList>
            <person name="Narsing Rao M.P."/>
            <person name="Li W.J."/>
        </authorList>
    </citation>
    <scope>NUCLEOTIDE SEQUENCE [LARGE SCALE GENOMIC DNA]</scope>
    <source>
        <strain evidence="2 3">SYSUP0005</strain>
    </source>
</reference>
<evidence type="ECO:0000259" key="1">
    <source>
        <dbReference type="Pfam" id="PF03235"/>
    </source>
</evidence>
<accession>A0A5C4M183</accession>
<dbReference type="InterPro" id="IPR004919">
    <property type="entry name" value="GmrSD_N"/>
</dbReference>
<evidence type="ECO:0000313" key="3">
    <source>
        <dbReference type="Proteomes" id="UP000305546"/>
    </source>
</evidence>